<dbReference type="PANTHER" id="PTHR38075">
    <property type="entry name" value="DUF4139 DOMAIN-CONTAINING PROTEIN"/>
    <property type="match status" value="1"/>
</dbReference>
<dbReference type="EMBL" id="FUYC01000021">
    <property type="protein sequence ID" value="SKA94727.1"/>
    <property type="molecule type" value="Genomic_DNA"/>
</dbReference>
<evidence type="ECO:0000256" key="1">
    <source>
        <dbReference type="SAM" id="SignalP"/>
    </source>
</evidence>
<name>A0A1T4XYU0_9BACT</name>
<evidence type="ECO:0008006" key="4">
    <source>
        <dbReference type="Google" id="ProtNLM"/>
    </source>
</evidence>
<feature type="chain" id="PRO_5013069417" description="DUF4139 domain-containing protein" evidence="1">
    <location>
        <begin position="22"/>
        <end position="473"/>
    </location>
</feature>
<dbReference type="AlphaFoldDB" id="A0A1T4XYU0"/>
<keyword evidence="1" id="KW-0732">Signal</keyword>
<dbReference type="OrthoDB" id="9808067at2"/>
<protein>
    <recommendedName>
        <fullName evidence="4">DUF4139 domain-containing protein</fullName>
    </recommendedName>
</protein>
<dbReference type="PANTHER" id="PTHR38075:SF1">
    <property type="entry name" value="DUF4139 DOMAIN-CONTAINING PROTEIN"/>
    <property type="match status" value="1"/>
</dbReference>
<organism evidence="2 3">
    <name type="scientific">Paucidesulfovibrio gracilis DSM 16080</name>
    <dbReference type="NCBI Taxonomy" id="1121449"/>
    <lineage>
        <taxon>Bacteria</taxon>
        <taxon>Pseudomonadati</taxon>
        <taxon>Thermodesulfobacteriota</taxon>
        <taxon>Desulfovibrionia</taxon>
        <taxon>Desulfovibrionales</taxon>
        <taxon>Desulfovibrionaceae</taxon>
        <taxon>Paucidesulfovibrio</taxon>
    </lineage>
</organism>
<dbReference type="RefSeq" id="WP_078718153.1">
    <property type="nucleotide sequence ID" value="NZ_FUYC01000021.1"/>
</dbReference>
<accession>A0A1T4XYU0</accession>
<keyword evidence="3" id="KW-1185">Reference proteome</keyword>
<evidence type="ECO:0000313" key="3">
    <source>
        <dbReference type="Proteomes" id="UP000190027"/>
    </source>
</evidence>
<feature type="signal peptide" evidence="1">
    <location>
        <begin position="1"/>
        <end position="21"/>
    </location>
</feature>
<reference evidence="2 3" key="1">
    <citation type="submission" date="2017-02" db="EMBL/GenBank/DDBJ databases">
        <authorList>
            <person name="Peterson S.W."/>
        </authorList>
    </citation>
    <scope>NUCLEOTIDE SEQUENCE [LARGE SCALE GENOMIC DNA]</scope>
    <source>
        <strain evidence="2 3">DSM 16080</strain>
    </source>
</reference>
<dbReference type="Proteomes" id="UP000190027">
    <property type="component" value="Unassembled WGS sequence"/>
</dbReference>
<dbReference type="STRING" id="1121449.SAMN02745704_02611"/>
<gene>
    <name evidence="2" type="ORF">SAMN02745704_02611</name>
</gene>
<evidence type="ECO:0000313" key="2">
    <source>
        <dbReference type="EMBL" id="SKA94727.1"/>
    </source>
</evidence>
<sequence length="473" mass="51259">MYKNIVLAICCCVAMLSGGQAAPAAQSGDVESTSVTVYPTGQALVTEVRHMDLPESGGVAYPGAAATLDPTSVGLRSLDEPDRVLVRSLRVLPSAADAGGVLRSYVGRKVRAVLPDTERADRRQARDAVLLSVSSGRAVLDLGDQLYVGPLDAVLLPVDEARPRSESALLLDVRNEGERNQRVEVSYLAGGLDWSGDCALSLDAAGEQGSLSCWATLKNHTGKHFQDADLRLVAGEVHRAPQPMPMRMKMQAAVALEESMGNGAALRQAGDYHVFEVPFQADLAEGQTTRLLLGSAGSVQVGRELVVRGHARHRIGEGGPQTRPVENVLVLRNTPENGLGSPLPASLVRVYRAMQGGGRILEGETHMDDLPVGETVRLALGNAFDLRAERTMLAYERTSKHSVRVQWRIELRNSGAKKRSVMILEKLQDDWKIRDTNFDYVKENANTVRWNLTVPPGSEPVKLHYTADISWPS</sequence>
<proteinExistence type="predicted"/>